<sequence>MATDRTFPYPITGLFDGARWPRSHEPRSEPPSLIAALRGRVGPILPVSVERTARNTVPHRVTVDGQVVRINRFSSSVHTIGVGDGHQDRFLLLVVPPRTRPAAARTAMASAAAPGNSTLAPWILTAASLGPAAEGAPPTRPAWRNGTANWPPPWPPPWPVPLPPGPQPLPPRPQPGG</sequence>
<reference evidence="3" key="1">
    <citation type="journal article" date="2019" name="Int. J. Syst. Evol. Microbiol.">
        <title>The Global Catalogue of Microorganisms (GCM) 10K type strain sequencing project: providing services to taxonomists for standard genome sequencing and annotation.</title>
        <authorList>
            <consortium name="The Broad Institute Genomics Platform"/>
            <consortium name="The Broad Institute Genome Sequencing Center for Infectious Disease"/>
            <person name="Wu L."/>
            <person name="Ma J."/>
        </authorList>
    </citation>
    <scope>NUCLEOTIDE SEQUENCE [LARGE SCALE GENOMIC DNA]</scope>
    <source>
        <strain evidence="3">CGMCC 1.12859</strain>
    </source>
</reference>
<accession>A0ABW2G753</accession>
<dbReference type="RefSeq" id="WP_380232582.1">
    <property type="nucleotide sequence ID" value="NZ_JBHSVH010000002.1"/>
</dbReference>
<organism evidence="2 3">
    <name type="scientific">Kitasatospora paranensis</name>
    <dbReference type="NCBI Taxonomy" id="258053"/>
    <lineage>
        <taxon>Bacteria</taxon>
        <taxon>Bacillati</taxon>
        <taxon>Actinomycetota</taxon>
        <taxon>Actinomycetes</taxon>
        <taxon>Kitasatosporales</taxon>
        <taxon>Streptomycetaceae</taxon>
        <taxon>Kitasatospora</taxon>
    </lineage>
</organism>
<dbReference type="Proteomes" id="UP001596435">
    <property type="component" value="Unassembled WGS sequence"/>
</dbReference>
<dbReference type="Pfam" id="PF19457">
    <property type="entry name" value="DUF5994"/>
    <property type="match status" value="1"/>
</dbReference>
<protein>
    <submittedName>
        <fullName evidence="2">DUF5994 family protein</fullName>
    </submittedName>
</protein>
<evidence type="ECO:0000313" key="2">
    <source>
        <dbReference type="EMBL" id="MFC7184022.1"/>
    </source>
</evidence>
<evidence type="ECO:0000256" key="1">
    <source>
        <dbReference type="SAM" id="MobiDB-lite"/>
    </source>
</evidence>
<proteinExistence type="predicted"/>
<gene>
    <name evidence="2" type="ORF">ACFQMG_31190</name>
</gene>
<dbReference type="InterPro" id="IPR046036">
    <property type="entry name" value="DUF5994"/>
</dbReference>
<feature type="compositionally biased region" description="Pro residues" evidence="1">
    <location>
        <begin position="150"/>
        <end position="177"/>
    </location>
</feature>
<dbReference type="EMBL" id="JBHTAJ010000086">
    <property type="protein sequence ID" value="MFC7184022.1"/>
    <property type="molecule type" value="Genomic_DNA"/>
</dbReference>
<evidence type="ECO:0000313" key="3">
    <source>
        <dbReference type="Proteomes" id="UP001596435"/>
    </source>
</evidence>
<feature type="region of interest" description="Disordered" evidence="1">
    <location>
        <begin position="131"/>
        <end position="177"/>
    </location>
</feature>
<name>A0ABW2G753_9ACTN</name>
<comment type="caution">
    <text evidence="2">The sequence shown here is derived from an EMBL/GenBank/DDBJ whole genome shotgun (WGS) entry which is preliminary data.</text>
</comment>
<keyword evidence="3" id="KW-1185">Reference proteome</keyword>